<evidence type="ECO:0000256" key="3">
    <source>
        <dbReference type="ARBA" id="ARBA00022729"/>
    </source>
</evidence>
<dbReference type="InterPro" id="IPR036188">
    <property type="entry name" value="FAD/NAD-bd_sf"/>
</dbReference>
<dbReference type="PANTHER" id="PTHR45968">
    <property type="entry name" value="OSJNBA0019K04.7 PROTEIN"/>
    <property type="match status" value="1"/>
</dbReference>
<comment type="similarity">
    <text evidence="5">Belongs to the GMC oxidoreductase family.</text>
</comment>
<reference evidence="9 10" key="1">
    <citation type="journal article" date="2024" name="G3 (Bethesda)">
        <title>Genome assembly of Hibiscus sabdariffa L. provides insights into metabolisms of medicinal natural products.</title>
        <authorList>
            <person name="Kim T."/>
        </authorList>
    </citation>
    <scope>NUCLEOTIDE SEQUENCE [LARGE SCALE GENOMIC DNA]</scope>
    <source>
        <strain evidence="9">TK-2024</strain>
        <tissue evidence="9">Old leaves</tissue>
    </source>
</reference>
<dbReference type="Gene3D" id="3.50.50.60">
    <property type="entry name" value="FAD/NAD(P)-binding domain"/>
    <property type="match status" value="4"/>
</dbReference>
<accession>A0ABR2DDV2</accession>
<dbReference type="SUPFAM" id="SSF54373">
    <property type="entry name" value="FAD-linked reductases, C-terminal domain"/>
    <property type="match status" value="3"/>
</dbReference>
<feature type="domain" description="Glucose-methanol-choline oxidoreductase N-terminal" evidence="7">
    <location>
        <begin position="656"/>
        <end position="679"/>
    </location>
</feature>
<evidence type="ECO:0000259" key="7">
    <source>
        <dbReference type="PROSITE" id="PS00623"/>
    </source>
</evidence>
<keyword evidence="4 5" id="KW-0274">FAD</keyword>
<feature type="chain" id="PRO_5045240843" description="Glucose-methanol-choline oxidoreductase N-terminal domain-containing protein" evidence="6">
    <location>
        <begin position="27"/>
        <end position="1419"/>
    </location>
</feature>
<dbReference type="Gene3D" id="3.30.410.40">
    <property type="match status" value="2"/>
</dbReference>
<dbReference type="Proteomes" id="UP001472677">
    <property type="component" value="Unassembled WGS sequence"/>
</dbReference>
<proteinExistence type="inferred from homology"/>
<dbReference type="InterPro" id="IPR000172">
    <property type="entry name" value="GMC_OxRdtase_N"/>
</dbReference>
<keyword evidence="10" id="KW-1185">Reference proteome</keyword>
<feature type="domain" description="Glucose-methanol-choline oxidoreductase N-terminal" evidence="8">
    <location>
        <begin position="280"/>
        <end position="294"/>
    </location>
</feature>
<evidence type="ECO:0000256" key="4">
    <source>
        <dbReference type="ARBA" id="ARBA00022827"/>
    </source>
</evidence>
<evidence type="ECO:0000259" key="8">
    <source>
        <dbReference type="PROSITE" id="PS00624"/>
    </source>
</evidence>
<comment type="cofactor">
    <cofactor evidence="1">
        <name>FAD</name>
        <dbReference type="ChEBI" id="CHEBI:57692"/>
    </cofactor>
</comment>
<evidence type="ECO:0000256" key="2">
    <source>
        <dbReference type="ARBA" id="ARBA00022630"/>
    </source>
</evidence>
<evidence type="ECO:0000256" key="5">
    <source>
        <dbReference type="RuleBase" id="RU003968"/>
    </source>
</evidence>
<keyword evidence="2 5" id="KW-0285">Flavoprotein</keyword>
<dbReference type="Pfam" id="PF05199">
    <property type="entry name" value="GMC_oxred_C"/>
    <property type="match status" value="3"/>
</dbReference>
<dbReference type="PROSITE" id="PS00623">
    <property type="entry name" value="GMC_OXRED_1"/>
    <property type="match status" value="1"/>
</dbReference>
<comment type="caution">
    <text evidence="9">The sequence shown here is derived from an EMBL/GenBank/DDBJ whole genome shotgun (WGS) entry which is preliminary data.</text>
</comment>
<evidence type="ECO:0000313" key="9">
    <source>
        <dbReference type="EMBL" id="KAK8537100.1"/>
    </source>
</evidence>
<dbReference type="Pfam" id="PF00732">
    <property type="entry name" value="GMC_oxred_N"/>
    <property type="match status" value="3"/>
</dbReference>
<dbReference type="PROSITE" id="PS00624">
    <property type="entry name" value="GMC_OXRED_2"/>
    <property type="match status" value="3"/>
</dbReference>
<evidence type="ECO:0000313" key="10">
    <source>
        <dbReference type="Proteomes" id="UP001472677"/>
    </source>
</evidence>
<name>A0ABR2DDV2_9ROSI</name>
<feature type="domain" description="Glucose-methanol-choline oxidoreductase N-terminal" evidence="8">
    <location>
        <begin position="1155"/>
        <end position="1169"/>
    </location>
</feature>
<feature type="signal peptide" evidence="6">
    <location>
        <begin position="1"/>
        <end position="26"/>
    </location>
</feature>
<gene>
    <name evidence="9" type="ORF">V6N12_043276</name>
</gene>
<dbReference type="Gene3D" id="3.30.560.10">
    <property type="entry name" value="Glucose Oxidase, domain 3"/>
    <property type="match status" value="1"/>
</dbReference>
<dbReference type="PANTHER" id="PTHR45968:SF31">
    <property type="entry name" value="GLUCOSE-METHANOL-CHOLINE (GMC) OXIDOREDUCTASE FAMILY PROTEIN"/>
    <property type="match status" value="1"/>
</dbReference>
<dbReference type="SUPFAM" id="SSF51905">
    <property type="entry name" value="FAD/NAD(P)-binding domain"/>
    <property type="match status" value="3"/>
</dbReference>
<keyword evidence="3 6" id="KW-0732">Signal</keyword>
<dbReference type="InterPro" id="IPR007867">
    <property type="entry name" value="GMC_OxRtase_C"/>
</dbReference>
<sequence length="1419" mass="156309">MERGSWRFLKTFLPLVFALHPYFCHAEKAPNYSFVREATSAPRVSYHRIIVVGGGTTGCPLAATLSFKTSVLVLERGGSPYTKPGRTDKVNFLIQLYDTSSDSYSQQFFSEDGVSCHRARVLGGGSVINGGFYSHADPQFIKEAGLDEDSVRKAYEWVEKKLAFRSPVLQWQSAVKAGLLEAGVSPFNQFTNEHIKGTKIGATIFDENDHRHTAADLLEYAEPESIKVYLHATVHKIIFTTGTGGSRPRATGVIYEDARGVRHEAYLTKDSKSEVILSAGAIGSPQLLMLSGIGPARQLQAMGIKVVKDQPMVGQNLADNAMNGIMVPSPLPVEVSLLSTVGITQSDNYIEAWSGLNLPSSPGQMRTPVPPVINKMYMEAKKKFGSSLNTRLPGGVIIQKAGRPLSTGHMELRSTNPNDTPKVWFNYFQKPEDVKMCERGMETIIKVVNSKSFSRFRYPSISTPDLLNLTAALPSNLRPRHPNTATSLEQFCRDTQMTFWHYHGSCQVGKGRPCRVLGVDGLRVIDASTFHVTPGTNPQATVMMLGRTLLLVVFALAPYFCHVEKAPHYSFVQEATSAPSLSYHSYIVVGGGAAGCPLAATLSEKTNVLVLERGGSPYLIPGKTDKVNFLLGLYDTSNESYAQHFYSEDGVSSQRARVLGGGTVINAGYYSHADPKFIEETRLDQVLVKDSYQWVEKKVAFEPPILQWQSAVRDGLLEAGVQPYNNFTYEHIVGTKIAATIFDENDHRHTAADLLEYAEPKNIKVYLHATVHQIIFTTGTDGSRQRATGVIYEDASGVRHEAHLTKDSNSEIILSSGAIGSPQLLMLSGIGPAHQLEAMGIKVVMDQPMVGQNMADNALNGIIVPSPLPVETSLLSIVGITQSDNYIEAWSGLNLLPVPRQMRTPLPPIIYQVYNKSRIKVGKSLDTRLQGGYIIEKAGRPLSTGHIELRSTDPNETPKVWFNYFREVEDVKMCVRGMKTIIKVVNSKAFSRFRYPSISTLDLLKLTAALPSNLRPRHPNTATSLKQFCRDTPMTFWHYHGSCQVGKVVDNDYRVLGIDGLRVIDASTFHVTPGTNPQATVMMLGRHTAADLLEYADPKNIKVYLHATVHQIIFTTGTDGSRPRATAVIYEDASGVKHEAHLTKDSKSEIIVSSGAIGSPQLLMLSGIGPARQLEAMGIKVVMDQPTADNALNSIVVPSPLPVEASLLSIVGITQSDNYIEAWSGLNLLPVPRHMRTPLPPIIYQVYKESRIKVGKSFDTRLQGGYIFQKSGRPLSTGHIELRSTDPNETPKVWFNYFKEAKDVKMCVRGMETIIKVVNSKSFSRFRYPSISTPDLLNLTAALPSNLRPRHPNTATSLEHFCRDTSTTFWHYHGSCQVGKVVDNDYRVLGIDSLRVIDASTFHVTPGTSPQATVMMLGR</sequence>
<dbReference type="InterPro" id="IPR051871">
    <property type="entry name" value="GMC_Oxidoreductase-Related"/>
</dbReference>
<evidence type="ECO:0000256" key="6">
    <source>
        <dbReference type="SAM" id="SignalP"/>
    </source>
</evidence>
<organism evidence="9 10">
    <name type="scientific">Hibiscus sabdariffa</name>
    <name type="common">roselle</name>
    <dbReference type="NCBI Taxonomy" id="183260"/>
    <lineage>
        <taxon>Eukaryota</taxon>
        <taxon>Viridiplantae</taxon>
        <taxon>Streptophyta</taxon>
        <taxon>Embryophyta</taxon>
        <taxon>Tracheophyta</taxon>
        <taxon>Spermatophyta</taxon>
        <taxon>Magnoliopsida</taxon>
        <taxon>eudicotyledons</taxon>
        <taxon>Gunneridae</taxon>
        <taxon>Pentapetalae</taxon>
        <taxon>rosids</taxon>
        <taxon>malvids</taxon>
        <taxon>Malvales</taxon>
        <taxon>Malvaceae</taxon>
        <taxon>Malvoideae</taxon>
        <taxon>Hibiscus</taxon>
    </lineage>
</organism>
<dbReference type="EMBL" id="JBBPBM010000028">
    <property type="protein sequence ID" value="KAK8537100.1"/>
    <property type="molecule type" value="Genomic_DNA"/>
</dbReference>
<protein>
    <recommendedName>
        <fullName evidence="7 8">Glucose-methanol-choline oxidoreductase N-terminal domain-containing protein</fullName>
    </recommendedName>
</protein>
<feature type="domain" description="Glucose-methanol-choline oxidoreductase N-terminal" evidence="8">
    <location>
        <begin position="817"/>
        <end position="831"/>
    </location>
</feature>
<evidence type="ECO:0000256" key="1">
    <source>
        <dbReference type="ARBA" id="ARBA00001974"/>
    </source>
</evidence>